<dbReference type="AlphaFoldDB" id="A0A8J4BK33"/>
<dbReference type="PANTHER" id="PTHR37310">
    <property type="entry name" value="CYTOPLASMIC PROTEIN-RELATED"/>
    <property type="match status" value="1"/>
</dbReference>
<gene>
    <name evidence="1" type="ORF">Vafri_17272</name>
</gene>
<dbReference type="InterPro" id="IPR044543">
    <property type="entry name" value="YHJQ-like"/>
</dbReference>
<dbReference type="CDD" id="cd08026">
    <property type="entry name" value="DUF326"/>
    <property type="match status" value="1"/>
</dbReference>
<evidence type="ECO:0008006" key="3">
    <source>
        <dbReference type="Google" id="ProtNLM"/>
    </source>
</evidence>
<dbReference type="Pfam" id="PF03860">
    <property type="entry name" value="Csp"/>
    <property type="match status" value="1"/>
</dbReference>
<evidence type="ECO:0000313" key="2">
    <source>
        <dbReference type="Proteomes" id="UP000747399"/>
    </source>
</evidence>
<proteinExistence type="predicted"/>
<organism evidence="1 2">
    <name type="scientific">Volvox africanus</name>
    <dbReference type="NCBI Taxonomy" id="51714"/>
    <lineage>
        <taxon>Eukaryota</taxon>
        <taxon>Viridiplantae</taxon>
        <taxon>Chlorophyta</taxon>
        <taxon>core chlorophytes</taxon>
        <taxon>Chlorophyceae</taxon>
        <taxon>CS clade</taxon>
        <taxon>Chlamydomonadales</taxon>
        <taxon>Volvocaceae</taxon>
        <taxon>Volvox</taxon>
    </lineage>
</organism>
<dbReference type="EMBL" id="BNCO01000055">
    <property type="protein sequence ID" value="GIL63160.1"/>
    <property type="molecule type" value="Genomic_DNA"/>
</dbReference>
<dbReference type="Proteomes" id="UP000747399">
    <property type="component" value="Unassembled WGS sequence"/>
</dbReference>
<comment type="caution">
    <text evidence="1">The sequence shown here is derived from an EMBL/GenBank/DDBJ whole genome shotgun (WGS) entry which is preliminary data.</text>
</comment>
<dbReference type="InterPro" id="IPR005560">
    <property type="entry name" value="Csp_YhjQ"/>
</dbReference>
<keyword evidence="2" id="KW-1185">Reference proteome</keyword>
<sequence length="144" mass="15354">METLSGVTSQVTAAAQKIAPAGSEDDASRRMRRCIDNCRDCEQICLTTITHCLSKGGHHARPDHILALMNCANICATAARFMITFSRLHIHICGACAAVCEACADDCEGVMGAEAEDKTMAECVDMCRACAKSCSEMATPMKSC</sequence>
<evidence type="ECO:0000313" key="1">
    <source>
        <dbReference type="EMBL" id="GIL63160.1"/>
    </source>
</evidence>
<reference evidence="1" key="1">
    <citation type="journal article" date="2021" name="Proc. Natl. Acad. Sci. U.S.A.">
        <title>Three genomes in the algal genus Volvox reveal the fate of a haploid sex-determining region after a transition to homothallism.</title>
        <authorList>
            <person name="Yamamoto K."/>
            <person name="Hamaji T."/>
            <person name="Kawai-Toyooka H."/>
            <person name="Matsuzaki R."/>
            <person name="Takahashi F."/>
            <person name="Nishimura Y."/>
            <person name="Kawachi M."/>
            <person name="Noguchi H."/>
            <person name="Minakuchi Y."/>
            <person name="Umen J.G."/>
            <person name="Toyoda A."/>
            <person name="Nozaki H."/>
        </authorList>
    </citation>
    <scope>NUCLEOTIDE SEQUENCE</scope>
    <source>
        <strain evidence="1">NIES-3780</strain>
    </source>
</reference>
<dbReference type="Gene3D" id="1.20.1270.360">
    <property type="match status" value="1"/>
</dbReference>
<protein>
    <recommendedName>
        <fullName evidence="3">Ferredoxin</fullName>
    </recommendedName>
</protein>
<accession>A0A8J4BK33</accession>
<dbReference type="PANTHER" id="PTHR37310:SF1">
    <property type="entry name" value="CYTOPLASMIC PROTEIN"/>
    <property type="match status" value="1"/>
</dbReference>
<name>A0A8J4BK33_9CHLO</name>